<evidence type="ECO:0000256" key="4">
    <source>
        <dbReference type="PIRSR" id="PIRSR625705-1"/>
    </source>
</evidence>
<evidence type="ECO:0000256" key="2">
    <source>
        <dbReference type="ARBA" id="ARBA00022801"/>
    </source>
</evidence>
<keyword evidence="2" id="KW-0378">Hydrolase</keyword>
<dbReference type="GO" id="GO:0004563">
    <property type="term" value="F:beta-N-acetylhexosaminidase activity"/>
    <property type="evidence" value="ECO:0007669"/>
    <property type="project" value="InterPro"/>
</dbReference>
<dbReference type="EMBL" id="RAZM01000032">
    <property type="protein sequence ID" value="RLT79888.1"/>
    <property type="molecule type" value="Genomic_DNA"/>
</dbReference>
<comment type="caution">
    <text evidence="7">The sequence shown here is derived from an EMBL/GenBank/DDBJ whole genome shotgun (WGS) entry which is preliminary data.</text>
</comment>
<evidence type="ECO:0000259" key="5">
    <source>
        <dbReference type="Pfam" id="PF00728"/>
    </source>
</evidence>
<feature type="domain" description="Glycoside hydrolase family 20 catalytic" evidence="5">
    <location>
        <begin position="159"/>
        <end position="478"/>
    </location>
</feature>
<evidence type="ECO:0000256" key="1">
    <source>
        <dbReference type="ARBA" id="ARBA00006285"/>
    </source>
</evidence>
<dbReference type="InterPro" id="IPR015883">
    <property type="entry name" value="Glyco_hydro_20_cat"/>
</dbReference>
<evidence type="ECO:0000259" key="6">
    <source>
        <dbReference type="Pfam" id="PF02838"/>
    </source>
</evidence>
<dbReference type="InterPro" id="IPR015882">
    <property type="entry name" value="HEX_bac_N"/>
</dbReference>
<dbReference type="RefSeq" id="WP_121766403.1">
    <property type="nucleotide sequence ID" value="NZ_RAZM01000032.1"/>
</dbReference>
<organism evidence="7 8">
    <name type="scientific">Bacteroides acidifaciens</name>
    <dbReference type="NCBI Taxonomy" id="85831"/>
    <lineage>
        <taxon>Bacteria</taxon>
        <taxon>Pseudomonadati</taxon>
        <taxon>Bacteroidota</taxon>
        <taxon>Bacteroidia</taxon>
        <taxon>Bacteroidales</taxon>
        <taxon>Bacteroidaceae</taxon>
        <taxon>Bacteroides</taxon>
    </lineage>
</organism>
<dbReference type="PANTHER" id="PTHR43678:SF1">
    <property type="entry name" value="BETA-N-ACETYLHEXOSAMINIDASE"/>
    <property type="match status" value="1"/>
</dbReference>
<dbReference type="SUPFAM" id="SSF51445">
    <property type="entry name" value="(Trans)glycosidases"/>
    <property type="match status" value="1"/>
</dbReference>
<accession>A0A3L7YZE4</accession>
<dbReference type="AlphaFoldDB" id="A0A3L7YZE4"/>
<keyword evidence="3" id="KW-0326">Glycosidase</keyword>
<dbReference type="STRING" id="1235814.GCA_000613385_00483"/>
<evidence type="ECO:0000313" key="8">
    <source>
        <dbReference type="Proteomes" id="UP000267159"/>
    </source>
</evidence>
<feature type="active site" description="Proton donor" evidence="4">
    <location>
        <position position="320"/>
    </location>
</feature>
<dbReference type="InterPro" id="IPR052764">
    <property type="entry name" value="GH20_Enzymes"/>
</dbReference>
<dbReference type="Gene3D" id="3.20.20.80">
    <property type="entry name" value="Glycosidases"/>
    <property type="match status" value="1"/>
</dbReference>
<dbReference type="Pfam" id="PF02838">
    <property type="entry name" value="Glyco_hydro_20b"/>
    <property type="match status" value="1"/>
</dbReference>
<dbReference type="Proteomes" id="UP000267159">
    <property type="component" value="Unassembled WGS sequence"/>
</dbReference>
<dbReference type="SUPFAM" id="SSF55545">
    <property type="entry name" value="beta-N-acetylhexosaminidase-like domain"/>
    <property type="match status" value="1"/>
</dbReference>
<proteinExistence type="inferred from homology"/>
<dbReference type="CDD" id="cd06564">
    <property type="entry name" value="GH20_DspB_LnbB-like"/>
    <property type="match status" value="1"/>
</dbReference>
<gene>
    <name evidence="7" type="ORF">D7Y07_11165</name>
</gene>
<sequence length="661" mass="74677">MRHTLIPLKVVFLLTIFCLTGNLSHATVNPKPFVIPELKQWTGKEGSFIPGTDAKIVCTSSDSELLRIAHMFADDYQQMFGQTLSVTEGKAKAGDFILSLSTDKKLGKEGYAIKIADRVTLSAPTPTGLYWSTRTLLQIAEQTADHQLPQGIIRDYPDYPIRGFMIDCGRKFIPMPYLQDLVKIMAYYKMNALQVHLNDNGFKQFFGHDWDKTYAAFRLESDTYPGLAARDGFYTKKEFVDFQHQAAAQFVEIIPEIDIPAHSLAFAHYKPEIGSKEYGMDHLDLFKPETYEFADALFKEYLEGENPIFVGKRVHIGTDEYSNAKKDVVEKFREFTDHYIRFVESFGKQAMVWGALTHAKGETPVKSENVIMNAWYNGYADPETMIKEGYRLISIPDGMVYLVPAAGYYYDYLNEPFLYNKWTPAHIGKAVFEEQHPAILGGMFAVWNDHVGNGISVKDVHHRVFPALQTLAVKMWTGAHTSLPYEAYNEKRAAISEAPGVNQMGRIGKSPALVYERATVAPGSTSDHPEIGYNYTVSFDITGADEKNGTELFRSANAVFYLTDPIRGMMGFARDGYLNTFPYKVNPGEKATVQIEGDNRSTTLKVNGKVIEKMDIQKIYFNAGKDSINYVHTLVFPLEKAGKFNSRIENLKVYNYCVSRQ</sequence>
<dbReference type="InterPro" id="IPR017853">
    <property type="entry name" value="GH"/>
</dbReference>
<name>A0A3L7YZE4_9BACE</name>
<reference evidence="7 8" key="1">
    <citation type="submission" date="2018-09" db="EMBL/GenBank/DDBJ databases">
        <title>Murine metabolic-syndrome-specific gut microbial biobank.</title>
        <authorList>
            <person name="Liu C."/>
        </authorList>
    </citation>
    <scope>NUCLEOTIDE SEQUENCE [LARGE SCALE GENOMIC DNA]</scope>
    <source>
        <strain evidence="7 8">0.1X-D8-26</strain>
    </source>
</reference>
<evidence type="ECO:0000256" key="3">
    <source>
        <dbReference type="ARBA" id="ARBA00023295"/>
    </source>
</evidence>
<dbReference type="PANTHER" id="PTHR43678">
    <property type="entry name" value="PUTATIVE (AFU_ORTHOLOGUE AFUA_2G00640)-RELATED"/>
    <property type="match status" value="1"/>
</dbReference>
<dbReference type="InterPro" id="IPR029018">
    <property type="entry name" value="Hex-like_dom2"/>
</dbReference>
<dbReference type="GO" id="GO:0005975">
    <property type="term" value="P:carbohydrate metabolic process"/>
    <property type="evidence" value="ECO:0007669"/>
    <property type="project" value="InterPro"/>
</dbReference>
<protein>
    <submittedName>
        <fullName evidence="7">Beta-N-acetylhexosaminidase</fullName>
    </submittedName>
</protein>
<feature type="domain" description="Beta-hexosaminidase bacterial type N-terminal" evidence="6">
    <location>
        <begin position="32"/>
        <end position="156"/>
    </location>
</feature>
<dbReference type="PRINTS" id="PR00738">
    <property type="entry name" value="GLHYDRLASE20"/>
</dbReference>
<evidence type="ECO:0000313" key="7">
    <source>
        <dbReference type="EMBL" id="RLT79888.1"/>
    </source>
</evidence>
<dbReference type="Pfam" id="PF00728">
    <property type="entry name" value="Glyco_hydro_20"/>
    <property type="match status" value="1"/>
</dbReference>
<dbReference type="InterPro" id="IPR025705">
    <property type="entry name" value="Beta_hexosaminidase_sua/sub"/>
</dbReference>
<comment type="similarity">
    <text evidence="1">Belongs to the glycosyl hydrolase 20 family.</text>
</comment>
<dbReference type="Gene3D" id="3.30.379.10">
    <property type="entry name" value="Chitobiase/beta-hexosaminidase domain 2-like"/>
    <property type="match status" value="1"/>
</dbReference>